<dbReference type="RefSeq" id="WP_007000834.1">
    <property type="nucleotide sequence ID" value="NZ_JH992955.1"/>
</dbReference>
<feature type="compositionally biased region" description="Low complexity" evidence="12">
    <location>
        <begin position="54"/>
        <end position="72"/>
    </location>
</feature>
<evidence type="ECO:0000256" key="2">
    <source>
        <dbReference type="ARBA" id="ARBA00022512"/>
    </source>
</evidence>
<dbReference type="PANTHER" id="PTHR43806">
    <property type="entry name" value="PEPTIDASE S8"/>
    <property type="match status" value="1"/>
</dbReference>
<dbReference type="PANTHER" id="PTHR43806:SF11">
    <property type="entry name" value="CEREVISIN-RELATED"/>
    <property type="match status" value="1"/>
</dbReference>
<dbReference type="GO" id="GO:0004252">
    <property type="term" value="F:serine-type endopeptidase activity"/>
    <property type="evidence" value="ECO:0007669"/>
    <property type="project" value="UniProtKB-UniRule"/>
</dbReference>
<dbReference type="PROSITE" id="PS00138">
    <property type="entry name" value="SUBTILASE_SER"/>
    <property type="match status" value="1"/>
</dbReference>
<evidence type="ECO:0000256" key="11">
    <source>
        <dbReference type="RuleBase" id="RU003355"/>
    </source>
</evidence>
<comment type="caution">
    <text evidence="16">The sequence shown here is derived from an EMBL/GenBank/DDBJ whole genome shotgun (WGS) entry which is preliminary data.</text>
</comment>
<protein>
    <recommendedName>
        <fullName evidence="15">Gram-positive cocci surface proteins LPxTG domain-containing protein</fullName>
    </recommendedName>
</protein>
<keyword evidence="2" id="KW-0134">Cell wall</keyword>
<keyword evidence="6 10" id="KW-0378">Hydrolase</keyword>
<dbReference type="InterPro" id="IPR010259">
    <property type="entry name" value="S8pro/Inhibitor_I9"/>
</dbReference>
<keyword evidence="17" id="KW-1185">Reference proteome</keyword>
<dbReference type="SUPFAM" id="SSF52743">
    <property type="entry name" value="Subtilisin-like"/>
    <property type="match status" value="1"/>
</dbReference>
<keyword evidence="13" id="KW-1133">Transmembrane helix</keyword>
<dbReference type="CDD" id="cd00538">
    <property type="entry name" value="PA"/>
    <property type="match status" value="1"/>
</dbReference>
<dbReference type="Gene3D" id="2.60.40.10">
    <property type="entry name" value="Immunoglobulins"/>
    <property type="match status" value="1"/>
</dbReference>
<dbReference type="Pfam" id="PF06280">
    <property type="entry name" value="fn3_5"/>
    <property type="match status" value="1"/>
</dbReference>
<dbReference type="Gene3D" id="3.50.30.30">
    <property type="match status" value="1"/>
</dbReference>
<feature type="signal peptide" evidence="14">
    <location>
        <begin position="1"/>
        <end position="31"/>
    </location>
</feature>
<feature type="active site" description="Charge relay system" evidence="9 10">
    <location>
        <position position="251"/>
    </location>
</feature>
<keyword evidence="13" id="KW-0812">Transmembrane</keyword>
<proteinExistence type="inferred from homology"/>
<dbReference type="Gene3D" id="2.60.40.1710">
    <property type="entry name" value="Subtilisin-like superfamily"/>
    <property type="match status" value="1"/>
</dbReference>
<feature type="region of interest" description="Disordered" evidence="12">
    <location>
        <begin position="1539"/>
        <end position="1580"/>
    </location>
</feature>
<keyword evidence="4 10" id="KW-0645">Protease</keyword>
<keyword evidence="8" id="KW-0572">Peptidoglycan-anchor</keyword>
<dbReference type="Gene3D" id="3.30.70.80">
    <property type="entry name" value="Peptidase S8 propeptide/proteinase inhibitor I9"/>
    <property type="match status" value="1"/>
</dbReference>
<dbReference type="InterPro" id="IPR037045">
    <property type="entry name" value="S8pro/Inhibitor_I9_sf"/>
</dbReference>
<evidence type="ECO:0000256" key="7">
    <source>
        <dbReference type="ARBA" id="ARBA00022825"/>
    </source>
</evidence>
<dbReference type="PROSITE" id="PS00137">
    <property type="entry name" value="SUBTILASE_HIS"/>
    <property type="match status" value="1"/>
</dbReference>
<dbReference type="Pfam" id="PF05922">
    <property type="entry name" value="Inhibitor_I9"/>
    <property type="match status" value="1"/>
</dbReference>
<dbReference type="InterPro" id="IPR023828">
    <property type="entry name" value="Peptidase_S8_Ser-AS"/>
</dbReference>
<keyword evidence="7 10" id="KW-0720">Serine protease</keyword>
<feature type="compositionally biased region" description="Polar residues" evidence="12">
    <location>
        <begin position="1544"/>
        <end position="1566"/>
    </location>
</feature>
<dbReference type="PROSITE" id="PS00136">
    <property type="entry name" value="SUBTILASE_ASP"/>
    <property type="match status" value="1"/>
</dbReference>
<evidence type="ECO:0000256" key="9">
    <source>
        <dbReference type="PIRSR" id="PIRSR615500-1"/>
    </source>
</evidence>
<gene>
    <name evidence="16" type="ORF">HMPREF9233_00628</name>
</gene>
<dbReference type="Gene3D" id="3.40.50.200">
    <property type="entry name" value="Peptidase S8/S53 domain"/>
    <property type="match status" value="1"/>
</dbReference>
<feature type="transmembrane region" description="Helical" evidence="13">
    <location>
        <begin position="1771"/>
        <end position="1788"/>
    </location>
</feature>
<dbReference type="InterPro" id="IPR013783">
    <property type="entry name" value="Ig-like_fold"/>
</dbReference>
<organism evidence="16 17">
    <name type="scientific">Actinobaculum massiliense ACS-171-V-Col2</name>
    <dbReference type="NCBI Taxonomy" id="883066"/>
    <lineage>
        <taxon>Bacteria</taxon>
        <taxon>Bacillati</taxon>
        <taxon>Actinomycetota</taxon>
        <taxon>Actinomycetes</taxon>
        <taxon>Actinomycetales</taxon>
        <taxon>Actinomycetaceae</taxon>
        <taxon>Actinobaculum</taxon>
    </lineage>
</organism>
<evidence type="ECO:0000256" key="13">
    <source>
        <dbReference type="SAM" id="Phobius"/>
    </source>
</evidence>
<dbReference type="InterPro" id="IPR019931">
    <property type="entry name" value="LPXTG_anchor"/>
</dbReference>
<dbReference type="InterPro" id="IPR050131">
    <property type="entry name" value="Peptidase_S8_subtilisin-like"/>
</dbReference>
<dbReference type="GO" id="GO:0016020">
    <property type="term" value="C:membrane"/>
    <property type="evidence" value="ECO:0007669"/>
    <property type="project" value="InterPro"/>
</dbReference>
<feature type="active site" description="Charge relay system" evidence="9 10">
    <location>
        <position position="590"/>
    </location>
</feature>
<feature type="compositionally biased region" description="Acidic residues" evidence="12">
    <location>
        <begin position="1709"/>
        <end position="1723"/>
    </location>
</feature>
<dbReference type="InterPro" id="IPR023827">
    <property type="entry name" value="Peptidase_S8_Asp-AS"/>
</dbReference>
<dbReference type="InterPro" id="IPR036852">
    <property type="entry name" value="Peptidase_S8/S53_dom_sf"/>
</dbReference>
<keyword evidence="3" id="KW-0964">Secreted</keyword>
<keyword evidence="13" id="KW-0472">Membrane</keyword>
<dbReference type="Pfam" id="PF00082">
    <property type="entry name" value="Peptidase_S8"/>
    <property type="match status" value="1"/>
</dbReference>
<feature type="chain" id="PRO_5003929647" description="Gram-positive cocci surface proteins LPxTG domain-containing protein" evidence="14">
    <location>
        <begin position="32"/>
        <end position="1793"/>
    </location>
</feature>
<dbReference type="InterPro" id="IPR046450">
    <property type="entry name" value="PA_dom_sf"/>
</dbReference>
<dbReference type="GO" id="GO:0006508">
    <property type="term" value="P:proteolysis"/>
    <property type="evidence" value="ECO:0007669"/>
    <property type="project" value="UniProtKB-KW"/>
</dbReference>
<name>K9EJ46_9ACTO</name>
<dbReference type="EMBL" id="AGWL01000002">
    <property type="protein sequence ID" value="EKU95841.1"/>
    <property type="molecule type" value="Genomic_DNA"/>
</dbReference>
<evidence type="ECO:0000259" key="15">
    <source>
        <dbReference type="PROSITE" id="PS50847"/>
    </source>
</evidence>
<dbReference type="InterPro" id="IPR010435">
    <property type="entry name" value="C5a/SBT2-like_Fn3"/>
</dbReference>
<dbReference type="InterPro" id="IPR022398">
    <property type="entry name" value="Peptidase_S8_His-AS"/>
</dbReference>
<evidence type="ECO:0000256" key="3">
    <source>
        <dbReference type="ARBA" id="ARBA00022525"/>
    </source>
</evidence>
<dbReference type="eggNOG" id="COG1404">
    <property type="taxonomic scope" value="Bacteria"/>
</dbReference>
<dbReference type="Pfam" id="PF02225">
    <property type="entry name" value="PA"/>
    <property type="match status" value="1"/>
</dbReference>
<evidence type="ECO:0000256" key="10">
    <source>
        <dbReference type="PROSITE-ProRule" id="PRU01240"/>
    </source>
</evidence>
<dbReference type="PRINTS" id="PR00723">
    <property type="entry name" value="SUBTILISIN"/>
</dbReference>
<evidence type="ECO:0000256" key="14">
    <source>
        <dbReference type="SAM" id="SignalP"/>
    </source>
</evidence>
<evidence type="ECO:0000256" key="12">
    <source>
        <dbReference type="SAM" id="MobiDB-lite"/>
    </source>
</evidence>
<reference evidence="16 17" key="1">
    <citation type="submission" date="2012-09" db="EMBL/GenBank/DDBJ databases">
        <title>The Genome Sequence of Actinobaculum massiliae ACS-171-V-COL2.</title>
        <authorList>
            <consortium name="The Broad Institute Genome Sequencing Platform"/>
            <person name="Earl A."/>
            <person name="Ward D."/>
            <person name="Feldgarden M."/>
            <person name="Gevers D."/>
            <person name="Saerens B."/>
            <person name="Vaneechoutte M."/>
            <person name="Walker B."/>
            <person name="Young S.K."/>
            <person name="Zeng Q."/>
            <person name="Gargeya S."/>
            <person name="Fitzgerald M."/>
            <person name="Haas B."/>
            <person name="Abouelleil A."/>
            <person name="Alvarado L."/>
            <person name="Arachchi H.M."/>
            <person name="Berlin A."/>
            <person name="Chapman S.B."/>
            <person name="Goldberg J."/>
            <person name="Griggs A."/>
            <person name="Gujja S."/>
            <person name="Hansen M."/>
            <person name="Howarth C."/>
            <person name="Imamovic A."/>
            <person name="Larimer J."/>
            <person name="McCowen C."/>
            <person name="Montmayeur A."/>
            <person name="Murphy C."/>
            <person name="Neiman D."/>
            <person name="Pearson M."/>
            <person name="Priest M."/>
            <person name="Roberts A."/>
            <person name="Saif S."/>
            <person name="Shea T."/>
            <person name="Sisk P."/>
            <person name="Sykes S."/>
            <person name="Wortman J."/>
            <person name="Nusbaum C."/>
            <person name="Birren B."/>
        </authorList>
    </citation>
    <scope>NUCLEOTIDE SEQUENCE [LARGE SCALE GENOMIC DNA]</scope>
    <source>
        <strain evidence="17">ACS-171-V-Col2</strain>
    </source>
</reference>
<evidence type="ECO:0000313" key="17">
    <source>
        <dbReference type="Proteomes" id="UP000009888"/>
    </source>
</evidence>
<comment type="similarity">
    <text evidence="1 10 11">Belongs to the peptidase S8 family.</text>
</comment>
<feature type="region of interest" description="Disordered" evidence="12">
    <location>
        <begin position="1709"/>
        <end position="1765"/>
    </location>
</feature>
<dbReference type="InterPro" id="IPR000209">
    <property type="entry name" value="Peptidase_S8/S53_dom"/>
</dbReference>
<keyword evidence="5 14" id="KW-0732">Signal</keyword>
<evidence type="ECO:0000256" key="8">
    <source>
        <dbReference type="ARBA" id="ARBA00023088"/>
    </source>
</evidence>
<dbReference type="SUPFAM" id="SSF52025">
    <property type="entry name" value="PA domain"/>
    <property type="match status" value="1"/>
</dbReference>
<dbReference type="Proteomes" id="UP000009888">
    <property type="component" value="Unassembled WGS sequence"/>
</dbReference>
<feature type="compositionally biased region" description="Basic and acidic residues" evidence="12">
    <location>
        <begin position="1737"/>
        <end position="1755"/>
    </location>
</feature>
<feature type="region of interest" description="Disordered" evidence="12">
    <location>
        <begin position="31"/>
        <end position="78"/>
    </location>
</feature>
<dbReference type="PROSITE" id="PS50847">
    <property type="entry name" value="GRAM_POS_ANCHORING"/>
    <property type="match status" value="1"/>
</dbReference>
<evidence type="ECO:0000256" key="6">
    <source>
        <dbReference type="ARBA" id="ARBA00022801"/>
    </source>
</evidence>
<dbReference type="InterPro" id="IPR003137">
    <property type="entry name" value="PA_domain"/>
</dbReference>
<dbReference type="PROSITE" id="PS51892">
    <property type="entry name" value="SUBTILASE"/>
    <property type="match status" value="1"/>
</dbReference>
<dbReference type="HOGENOM" id="CLU_001768_2_0_11"/>
<dbReference type="GO" id="GO:0005975">
    <property type="term" value="P:carbohydrate metabolic process"/>
    <property type="evidence" value="ECO:0007669"/>
    <property type="project" value="UniProtKB-ARBA"/>
</dbReference>
<dbReference type="PATRIC" id="fig|883066.3.peg.643"/>
<sequence>MRSLKHRLVAGFLSCVLAGTALTGLAPTAHATGVGDNSDEVTRAQSASPTAKDSAPAENAEPSESASPAENAEPSEGEADAPVRVIVLLQDQPAAPSESGREQAISEQNSYLDGWKADLGLAVDRQFGYLVNGFSATIPASQIDALRAQPQVKSVNRERLYYPAVNAVREHEGVAAAAKNFGTDGRGMVISIIDTGVDTSHQDLRLDPGVCENSAKIRTINPKGNFTCKVPNGYNYAGQNYDVKDNGPYQHGMHVAGIAAANGQDDSDVSTASRVEGIAPNAQLLAMKVFSDKGGAGDSEIIAAIEDSVKLGADVINMSLGFPNGFSDNSDGVNQAISAATNQGVIAIVAAGNSGQNYSNNGLADDFVGRIDDGTISHPAAASDAISVASLENTSITAHTGLWAQGETQGKFAVDIQQGDLPKQLTDLVYVREGDEKGYLVDPTDKWGDDVDVRGKLVLADRATVPFRKMFNEARKRGALGVMVINSEEGSRVSPFVRIGEIENIKLLGASVSYQDGQNLKKLAAEGNLKVLLSKNPLPVKNPGGGLTPSEFTTWGTTAALDFDPDIAGIGGNVYSLQNGNGYTSMSGTSMAAPGISGLAALMAQQLKGSLSGKDLVEEVRVRMLNTAQIPTSADGVPYAPRQIGAGLARVDLALATDVVATVEGSPSVALREIHGDASFTVTLKNRGTIDRAFNIGKQAVVGETEGERQHATKIMHSQTVVTGEELVAGTASVTVPAGGSASVTFTLKPDTSYNHFIEGWARFTSADPAQPELAIPYLGFVGDWNAEAIVAPAGEGVFPDYYSVTKLATNLLQNYQNAKIPYISPNNDGEEDSITPRLAMRRNASDIRYTVLDEAGNELRVIGIDRNVRRETGRQWLSTIEADTLLHNGLTFNGRVWDAAAAKFRTIGEGIYSMKIESRLTQSSPWQTIQMPFGVDLTPPDVQFAEGEDGTLTITATDAMSGVAAKIGTTSVSNVFFYWADGSTFRPEVVEESPNRYVWRTKIPDTKAARYASVRVYIPDQAMNVNKSGKVLGTHALTIENRNKMMSDNPFLGIGPFSNAPRVNAKEKTIEIRGFVSDAVASVKVGELEVKPEASSFLVKYPAASGSNTVPVIAYDAEGKELAKETLKFYFDVTPPKLTLSGNLNERGEIIPNADGTVTIRGTIEDDQAGPYQVQIGKGRRFSVPDKTFEKTVDPGNVTSVSVFAWDKLWNAGTASLAIAGRSAGNTPVADSVAFSNMKCDEGFFGCTVAGTTTDYDPATGIFTVKGKYSRPGLKLEFTPRNSAVGGEGSANLPGSYADPAPIAAVSENGTDFTVQLPVKPGSNTFRYRLTTEKGKTVSDLPMAIHFDVSVPTISFTEPQLVDGTLYANSPKVRFKGTISDDGFGYVLAINGSTKLDVFYKNAPGAKSNERSFDEEIRVANGDTVLISATDGNNNMLLGGIPVVVDEVKPEVKVDGAEGIRTSADVITISASDANLRDLKVLVDGEELSSEVTELASRPITDVRAELVNMNKPANPAKPAAKPASLAGTLAAALPAVQPAEPSDNSANSSQPATNENAESSQTGAASGEEVLGTKTEATQKTLETKVSLADWKAGIHRLEAVSTDLAGNVTTVPVSVTKDDPAIIEGPESVSVELEKLDPAAAADSILSHYRVVDDGSAISQTDPTFALAPETILVPGENQVKLVATDAAGREVTRTVTVFITVVSSDDADAPGETDPSEEPGIEKPVPGQTGGKNDGKIDQGHTNDKSADNPAEKSPTLSHTGASVENSIGAAALLTLLGFLGLAARRNRR</sequence>
<dbReference type="STRING" id="202789.GCA_001457435_01504"/>
<feature type="domain" description="Gram-positive cocci surface proteins LPxTG" evidence="15">
    <location>
        <begin position="1761"/>
        <end position="1793"/>
    </location>
</feature>
<evidence type="ECO:0000313" key="16">
    <source>
        <dbReference type="EMBL" id="EKU95841.1"/>
    </source>
</evidence>
<accession>K9EJ46</accession>
<evidence type="ECO:0000256" key="4">
    <source>
        <dbReference type="ARBA" id="ARBA00022670"/>
    </source>
</evidence>
<feature type="active site" description="Charge relay system" evidence="9 10">
    <location>
        <position position="194"/>
    </location>
</feature>
<dbReference type="InterPro" id="IPR015500">
    <property type="entry name" value="Peptidase_S8_subtilisin-rel"/>
</dbReference>
<evidence type="ECO:0000256" key="1">
    <source>
        <dbReference type="ARBA" id="ARBA00011073"/>
    </source>
</evidence>
<evidence type="ECO:0000256" key="5">
    <source>
        <dbReference type="ARBA" id="ARBA00022729"/>
    </source>
</evidence>